<keyword evidence="3" id="KW-1185">Reference proteome</keyword>
<dbReference type="InterPro" id="IPR042158">
    <property type="entry name" value="PLCXD1/2/3"/>
</dbReference>
<comment type="caution">
    <text evidence="2">The sequence shown here is derived from an EMBL/GenBank/DDBJ whole genome shotgun (WGS) entry which is preliminary data.</text>
</comment>
<dbReference type="Proteomes" id="UP001258017">
    <property type="component" value="Unassembled WGS sequence"/>
</dbReference>
<reference evidence="2" key="2">
    <citation type="journal article" date="2023" name="Commun. Biol.">
        <title>Intrasexual cuticular hydrocarbon dimorphism in a wasp sheds light on hydrocarbon biosynthesis genes in Hymenoptera.</title>
        <authorList>
            <person name="Moris V.C."/>
            <person name="Podsiadlowski L."/>
            <person name="Martin S."/>
            <person name="Oeyen J.P."/>
            <person name="Donath A."/>
            <person name="Petersen M."/>
            <person name="Wilbrandt J."/>
            <person name="Misof B."/>
            <person name="Liedtke D."/>
            <person name="Thamm M."/>
            <person name="Scheiner R."/>
            <person name="Schmitt T."/>
            <person name="Niehuis O."/>
        </authorList>
    </citation>
    <scope>NUCLEOTIDE SEQUENCE</scope>
    <source>
        <strain evidence="2">GBR_01_08_01A</strain>
    </source>
</reference>
<sequence length="332" mass="38338">MDQKDDVKSEHIYYSAADSMKIILNDNLEFWMTRLPEALKNIPIIYLAIPGSHNTMTYTIERRNEVGPDMPPFIRVLGRVCSIFSKPIIYNWSVTQKNTVMEQLDSGIRYLDLRVAAKKTGNIFFLHGLYGSEITKPLEDVAQWLNYHTNEVVFLDFQHFYTFSEADHRSLVAKINQLFGGKLCPTYSSFQHMSLRWLASEKYQIFVIYRNIYAMNHANFWPSALWPTPWPDTVRVNQLVDFLNKKLAMRSPNIAFVSQCLLTPNISYVIKHLCGTLQSNLAPLCQKQILSWINEKKPGSKGLNIVISDFISDKNDLFPKVVIQANVKLLKH</sequence>
<accession>A0AAD9RV05</accession>
<reference evidence="2" key="1">
    <citation type="submission" date="2021-08" db="EMBL/GenBank/DDBJ databases">
        <authorList>
            <person name="Misof B."/>
            <person name="Oliver O."/>
            <person name="Podsiadlowski L."/>
            <person name="Donath A."/>
            <person name="Peters R."/>
            <person name="Mayer C."/>
            <person name="Rust J."/>
            <person name="Gunkel S."/>
            <person name="Lesny P."/>
            <person name="Martin S."/>
            <person name="Oeyen J.P."/>
            <person name="Petersen M."/>
            <person name="Panagiotis P."/>
            <person name="Wilbrandt J."/>
            <person name="Tanja T."/>
        </authorList>
    </citation>
    <scope>NUCLEOTIDE SEQUENCE</scope>
    <source>
        <strain evidence="2">GBR_01_08_01A</strain>
        <tissue evidence="2">Thorax + abdomen</tissue>
    </source>
</reference>
<dbReference type="AlphaFoldDB" id="A0AAD9RV05"/>
<evidence type="ECO:0000313" key="2">
    <source>
        <dbReference type="EMBL" id="KAK2586455.1"/>
    </source>
</evidence>
<feature type="domain" description="Phosphatidylinositol-specific phospholipase C X" evidence="1">
    <location>
        <begin position="41"/>
        <end position="210"/>
    </location>
</feature>
<gene>
    <name evidence="2" type="ORF">KPH14_010730</name>
</gene>
<dbReference type="PROSITE" id="PS50007">
    <property type="entry name" value="PIPLC_X_DOMAIN"/>
    <property type="match status" value="1"/>
</dbReference>
<evidence type="ECO:0000313" key="3">
    <source>
        <dbReference type="Proteomes" id="UP001258017"/>
    </source>
</evidence>
<dbReference type="GO" id="GO:0008081">
    <property type="term" value="F:phosphoric diester hydrolase activity"/>
    <property type="evidence" value="ECO:0007669"/>
    <property type="project" value="InterPro"/>
</dbReference>
<dbReference type="CDD" id="cd08616">
    <property type="entry name" value="PI-PLCXD1c"/>
    <property type="match status" value="1"/>
</dbReference>
<dbReference type="InterPro" id="IPR051057">
    <property type="entry name" value="PI-PLC_domain"/>
</dbReference>
<evidence type="ECO:0000259" key="1">
    <source>
        <dbReference type="SMART" id="SM00148"/>
    </source>
</evidence>
<dbReference type="PANTHER" id="PTHR13593:SF113">
    <property type="entry name" value="SI:DKEY-266F7.9"/>
    <property type="match status" value="1"/>
</dbReference>
<dbReference type="Pfam" id="PF26146">
    <property type="entry name" value="PI-PLC_X"/>
    <property type="match status" value="1"/>
</dbReference>
<proteinExistence type="predicted"/>
<dbReference type="EMBL" id="JAIFRP010000013">
    <property type="protein sequence ID" value="KAK2586455.1"/>
    <property type="molecule type" value="Genomic_DNA"/>
</dbReference>
<dbReference type="GO" id="GO:0006629">
    <property type="term" value="P:lipid metabolic process"/>
    <property type="evidence" value="ECO:0007669"/>
    <property type="project" value="InterPro"/>
</dbReference>
<dbReference type="Gene3D" id="3.20.20.190">
    <property type="entry name" value="Phosphatidylinositol (PI) phosphodiesterase"/>
    <property type="match status" value="1"/>
</dbReference>
<dbReference type="InterPro" id="IPR017946">
    <property type="entry name" value="PLC-like_Pdiesterase_TIM-brl"/>
</dbReference>
<name>A0AAD9RV05_9HYME</name>
<protein>
    <recommendedName>
        <fullName evidence="1">Phosphatidylinositol-specific phospholipase C X domain-containing protein</fullName>
    </recommendedName>
</protein>
<dbReference type="SMART" id="SM00148">
    <property type="entry name" value="PLCXc"/>
    <property type="match status" value="1"/>
</dbReference>
<dbReference type="PANTHER" id="PTHR13593">
    <property type="match status" value="1"/>
</dbReference>
<dbReference type="SUPFAM" id="SSF51695">
    <property type="entry name" value="PLC-like phosphodiesterases"/>
    <property type="match status" value="1"/>
</dbReference>
<organism evidence="2 3">
    <name type="scientific">Odynerus spinipes</name>
    <dbReference type="NCBI Taxonomy" id="1348599"/>
    <lineage>
        <taxon>Eukaryota</taxon>
        <taxon>Metazoa</taxon>
        <taxon>Ecdysozoa</taxon>
        <taxon>Arthropoda</taxon>
        <taxon>Hexapoda</taxon>
        <taxon>Insecta</taxon>
        <taxon>Pterygota</taxon>
        <taxon>Neoptera</taxon>
        <taxon>Endopterygota</taxon>
        <taxon>Hymenoptera</taxon>
        <taxon>Apocrita</taxon>
        <taxon>Aculeata</taxon>
        <taxon>Vespoidea</taxon>
        <taxon>Vespidae</taxon>
        <taxon>Eumeninae</taxon>
        <taxon>Odynerus</taxon>
    </lineage>
</organism>
<dbReference type="InterPro" id="IPR000909">
    <property type="entry name" value="PLipase_C_PInositol-sp_X_dom"/>
</dbReference>